<comment type="caution">
    <text evidence="2">The sequence shown here is derived from an EMBL/GenBank/DDBJ whole genome shotgun (WGS) entry which is preliminary data.</text>
</comment>
<evidence type="ECO:0000256" key="1">
    <source>
        <dbReference type="SAM" id="Phobius"/>
    </source>
</evidence>
<proteinExistence type="predicted"/>
<sequence>NICSIIRIFTTALVRGNLIFICFLKKSKKIAKTYTIQKIKLHLLYTLKQKHNSITYFIYKYYWPTKNPCTLVTSYIHVPYNKSKKPWIEKQKKGSTVASKPNDQYSGVQAITSKVVTGPRIGSVINLL</sequence>
<dbReference type="AlphaFoldDB" id="A0A7J7LLS6"/>
<dbReference type="EMBL" id="JACGCM010002205">
    <property type="protein sequence ID" value="KAF6143519.1"/>
    <property type="molecule type" value="Genomic_DNA"/>
</dbReference>
<gene>
    <name evidence="2" type="ORF">GIB67_029688</name>
</gene>
<dbReference type="Proteomes" id="UP000541444">
    <property type="component" value="Unassembled WGS sequence"/>
</dbReference>
<evidence type="ECO:0000313" key="2">
    <source>
        <dbReference type="EMBL" id="KAF6143519.1"/>
    </source>
</evidence>
<protein>
    <submittedName>
        <fullName evidence="2">Uncharacterized protein</fullName>
    </submittedName>
</protein>
<name>A0A7J7LLS6_9MAGN</name>
<organism evidence="2 3">
    <name type="scientific">Kingdonia uniflora</name>
    <dbReference type="NCBI Taxonomy" id="39325"/>
    <lineage>
        <taxon>Eukaryota</taxon>
        <taxon>Viridiplantae</taxon>
        <taxon>Streptophyta</taxon>
        <taxon>Embryophyta</taxon>
        <taxon>Tracheophyta</taxon>
        <taxon>Spermatophyta</taxon>
        <taxon>Magnoliopsida</taxon>
        <taxon>Ranunculales</taxon>
        <taxon>Circaeasteraceae</taxon>
        <taxon>Kingdonia</taxon>
    </lineage>
</organism>
<keyword evidence="1" id="KW-1133">Transmembrane helix</keyword>
<evidence type="ECO:0000313" key="3">
    <source>
        <dbReference type="Proteomes" id="UP000541444"/>
    </source>
</evidence>
<feature type="transmembrane region" description="Helical" evidence="1">
    <location>
        <begin position="6"/>
        <end position="24"/>
    </location>
</feature>
<feature type="non-terminal residue" evidence="2">
    <location>
        <position position="1"/>
    </location>
</feature>
<keyword evidence="3" id="KW-1185">Reference proteome</keyword>
<reference evidence="2 3" key="1">
    <citation type="journal article" date="2020" name="IScience">
        <title>Genome Sequencing of the Endangered Kingdonia uniflora (Circaeasteraceae, Ranunculales) Reveals Potential Mechanisms of Evolutionary Specialization.</title>
        <authorList>
            <person name="Sun Y."/>
            <person name="Deng T."/>
            <person name="Zhang A."/>
            <person name="Moore M.J."/>
            <person name="Landis J.B."/>
            <person name="Lin N."/>
            <person name="Zhang H."/>
            <person name="Zhang X."/>
            <person name="Huang J."/>
            <person name="Zhang X."/>
            <person name="Sun H."/>
            <person name="Wang H."/>
        </authorList>
    </citation>
    <scope>NUCLEOTIDE SEQUENCE [LARGE SCALE GENOMIC DNA]</scope>
    <source>
        <strain evidence="2">TB1705</strain>
        <tissue evidence="2">Leaf</tissue>
    </source>
</reference>
<accession>A0A7J7LLS6</accession>
<keyword evidence="1" id="KW-0812">Transmembrane</keyword>
<keyword evidence="1" id="KW-0472">Membrane</keyword>